<keyword evidence="4 7" id="KW-0812">Transmembrane</keyword>
<comment type="pathway">
    <text evidence="2">Cell wall biogenesis; lipoteichoic acid biosynthesis.</text>
</comment>
<feature type="transmembrane region" description="Helical" evidence="7">
    <location>
        <begin position="16"/>
        <end position="34"/>
    </location>
</feature>
<evidence type="ECO:0000313" key="9">
    <source>
        <dbReference type="EMBL" id="MCP1101309.1"/>
    </source>
</evidence>
<dbReference type="RefSeq" id="WP_262065088.1">
    <property type="nucleotide sequence ID" value="NZ_JAMXOD010000002.1"/>
</dbReference>
<keyword evidence="5 7" id="KW-1133">Transmembrane helix</keyword>
<accession>A0ABT1E664</accession>
<dbReference type="PANTHER" id="PTHR47371">
    <property type="entry name" value="LIPOTEICHOIC ACID SYNTHASE"/>
    <property type="match status" value="1"/>
</dbReference>
<evidence type="ECO:0000256" key="3">
    <source>
        <dbReference type="ARBA" id="ARBA00022475"/>
    </source>
</evidence>
<feature type="transmembrane region" description="Helical" evidence="7">
    <location>
        <begin position="132"/>
        <end position="153"/>
    </location>
</feature>
<comment type="caution">
    <text evidence="9">The sequence shown here is derived from an EMBL/GenBank/DDBJ whole genome shotgun (WGS) entry which is preliminary data.</text>
</comment>
<keyword evidence="3" id="KW-1003">Cell membrane</keyword>
<dbReference type="InterPro" id="IPR050448">
    <property type="entry name" value="OpgB/LTA_synthase_biosynth"/>
</dbReference>
<name>A0ABT1E664_9FIRM</name>
<evidence type="ECO:0000256" key="2">
    <source>
        <dbReference type="ARBA" id="ARBA00004936"/>
    </source>
</evidence>
<feature type="transmembrane region" description="Helical" evidence="7">
    <location>
        <begin position="46"/>
        <end position="65"/>
    </location>
</feature>
<organism evidence="9 10">
    <name type="scientific">Aequitasia blattaphilus</name>
    <dbReference type="NCBI Taxonomy" id="2949332"/>
    <lineage>
        <taxon>Bacteria</taxon>
        <taxon>Bacillati</taxon>
        <taxon>Bacillota</taxon>
        <taxon>Clostridia</taxon>
        <taxon>Lachnospirales</taxon>
        <taxon>Lachnospiraceae</taxon>
        <taxon>Aequitasia</taxon>
    </lineage>
</organism>
<proteinExistence type="predicted"/>
<keyword evidence="6 7" id="KW-0472">Membrane</keyword>
<evidence type="ECO:0000256" key="1">
    <source>
        <dbReference type="ARBA" id="ARBA00004651"/>
    </source>
</evidence>
<protein>
    <submittedName>
        <fullName evidence="9">LTA synthase family protein</fullName>
    </submittedName>
</protein>
<comment type="subcellular location">
    <subcellularLocation>
        <location evidence="1">Cell membrane</location>
        <topology evidence="1">Multi-pass membrane protein</topology>
    </subcellularLocation>
</comment>
<sequence length="655" mass="75440">MFKEKIRNRFIIKENNILVSLVLISALVLVLRYAHRGFSFRESHFILPFFLLLLLAVFNCFRINYGKYDPYIQFAGSFISLLAAPGILFFTAEALPGIQVGSLPFFYVVMNYFYYLFPFLMLYLITGNTQIAVSLGTLLITIYSLANDFLLSFRGTAINTGDFKSLNTASNVMEGYNIVFEANQYRLIIVALFIIFISLRFRWQIKKKKVFALNFLLAAALFLVTNQVLLSKEFVEKHGMEPYVWSVAESATDFGTLLNFVNHIPYVRMEKPENFNKVYAQQVETEGADKASDTLSVESDLNGKQPDIIVIMNESFADFSSLGDFETSEEYLTNFREIYENSLHGYVNVPVFGGRTANSEFEYVTGFSNTFLPADAVPYQDYVDKDTQNIGSEMKELGYNTTFFHPLFPDGWNRKNVYEWFGFDNTLYLDDLEERDILRHAISDQCDYDKVIDLWKENKETGDPFFMYNVTIQNHGGYQSELIEKKIKITKPEGDFPEAEEYINCMKQSDLALKELTDFFQNQEDPVLICFFGDHFPMVEDSLFEALEAGSTDSEDVKQLKRHQTPFFIWSNYDIQPKDYGVMSLFYLPILTKNAANLELTTYNKYMASLYPLYPVISTGGVLDSNGNWISYDEASTSSELQDYEKVQYLNLFGK</sequence>
<evidence type="ECO:0000256" key="7">
    <source>
        <dbReference type="SAM" id="Phobius"/>
    </source>
</evidence>
<evidence type="ECO:0000256" key="5">
    <source>
        <dbReference type="ARBA" id="ARBA00022989"/>
    </source>
</evidence>
<feature type="transmembrane region" description="Helical" evidence="7">
    <location>
        <begin position="104"/>
        <end position="125"/>
    </location>
</feature>
<keyword evidence="10" id="KW-1185">Reference proteome</keyword>
<feature type="transmembrane region" description="Helical" evidence="7">
    <location>
        <begin position="185"/>
        <end position="203"/>
    </location>
</feature>
<dbReference type="Pfam" id="PF00884">
    <property type="entry name" value="Sulfatase"/>
    <property type="match status" value="1"/>
</dbReference>
<evidence type="ECO:0000256" key="4">
    <source>
        <dbReference type="ARBA" id="ARBA00022692"/>
    </source>
</evidence>
<evidence type="ECO:0000259" key="8">
    <source>
        <dbReference type="Pfam" id="PF00884"/>
    </source>
</evidence>
<evidence type="ECO:0000256" key="6">
    <source>
        <dbReference type="ARBA" id="ARBA00023136"/>
    </source>
</evidence>
<reference evidence="9 10" key="1">
    <citation type="journal article" date="2022" name="Genome Biol. Evol.">
        <title>Host diet, physiology and behaviors set the stage for Lachnospiraceae cladogenesis.</title>
        <authorList>
            <person name="Vera-Ponce De Leon A."/>
            <person name="Schneider M."/>
            <person name="Jahnes B.C."/>
            <person name="Sadowski V."/>
            <person name="Camuy-Velez L.A."/>
            <person name="Duan J."/>
            <person name="Sabree Z.L."/>
        </authorList>
    </citation>
    <scope>NUCLEOTIDE SEQUENCE [LARGE SCALE GENOMIC DNA]</scope>
    <source>
        <strain evidence="9 10">PAL113</strain>
    </source>
</reference>
<dbReference type="InterPro" id="IPR000917">
    <property type="entry name" value="Sulfatase_N"/>
</dbReference>
<gene>
    <name evidence="9" type="ORF">NK125_02635</name>
</gene>
<dbReference type="EMBL" id="JAMZFW010000002">
    <property type="protein sequence ID" value="MCP1101309.1"/>
    <property type="molecule type" value="Genomic_DNA"/>
</dbReference>
<feature type="transmembrane region" description="Helical" evidence="7">
    <location>
        <begin position="210"/>
        <end position="230"/>
    </location>
</feature>
<dbReference type="CDD" id="cd16015">
    <property type="entry name" value="LTA_synthase"/>
    <property type="match status" value="1"/>
</dbReference>
<dbReference type="SUPFAM" id="SSF53649">
    <property type="entry name" value="Alkaline phosphatase-like"/>
    <property type="match status" value="1"/>
</dbReference>
<dbReference type="Proteomes" id="UP001523566">
    <property type="component" value="Unassembled WGS sequence"/>
</dbReference>
<evidence type="ECO:0000313" key="10">
    <source>
        <dbReference type="Proteomes" id="UP001523566"/>
    </source>
</evidence>
<dbReference type="PANTHER" id="PTHR47371:SF3">
    <property type="entry name" value="PHOSPHOGLYCEROL TRANSFERASE I"/>
    <property type="match status" value="1"/>
</dbReference>
<dbReference type="InterPro" id="IPR017850">
    <property type="entry name" value="Alkaline_phosphatase_core_sf"/>
</dbReference>
<feature type="transmembrane region" description="Helical" evidence="7">
    <location>
        <begin position="72"/>
        <end position="92"/>
    </location>
</feature>
<feature type="domain" description="Sulfatase N-terminal" evidence="8">
    <location>
        <begin position="306"/>
        <end position="588"/>
    </location>
</feature>
<dbReference type="Gene3D" id="3.40.720.10">
    <property type="entry name" value="Alkaline Phosphatase, subunit A"/>
    <property type="match status" value="1"/>
</dbReference>